<dbReference type="EMBL" id="MOAM01000015">
    <property type="protein sequence ID" value="ROL75664.1"/>
    <property type="molecule type" value="Genomic_DNA"/>
</dbReference>
<dbReference type="Gene3D" id="3.50.50.60">
    <property type="entry name" value="FAD/NAD(P)-binding domain"/>
    <property type="match status" value="1"/>
</dbReference>
<evidence type="ECO:0000256" key="3">
    <source>
        <dbReference type="ARBA" id="ARBA00022827"/>
    </source>
</evidence>
<accession>A0A423DUE8</accession>
<dbReference type="InterPro" id="IPR050641">
    <property type="entry name" value="RIFMO-like"/>
</dbReference>
<evidence type="ECO:0000256" key="1">
    <source>
        <dbReference type="ARBA" id="ARBA00001974"/>
    </source>
</evidence>
<sequence length="507" mass="55643">MNRCDVLIIGAGPTGLVLALWLSKLGIKVRIIDRTSGPGTTSRALAVQARTLELYRQLDLTEAVLAQGHQVPAANLWVKGETAARLPFNSIGAELTPYPFLHIYPQDQHEQLLIERLQRFAVVVERQTELLGFSQDAEGVTARLRHADGIEEVCQADYIAGCDGARSTVRKVLGIGFPGGTYEQVFYVADVDGAGPAFNGELHVDLDEADFLAVFPLAGSGRARLIGTVRDERAEHPRDLRFEDVSQRAMEHLKVEIHQVNWFSTYRVHHRVAEQFGHQRAFLLGDAAHVHSPAGGQGMNTGIGDAINLAWKLAAVLQGTATEALLETYEIERSAFAQRLVATTDQVFNFITADGRLAALLRTRLAPVLLPRVAALKTARAFLFRTVSQITLNYRDMPLSVGSAGQVHGGERLPWVSDGAHDNFTGLARMRWQVQVYGAASGSLVAWCSERGMPLEVFEWRDAHEAAGLQRDGVYLLRPDSYVALAQVGAGPEVLEEYFSARGMRGY</sequence>
<evidence type="ECO:0000313" key="6">
    <source>
        <dbReference type="Proteomes" id="UP000285286"/>
    </source>
</evidence>
<keyword evidence="6" id="KW-1185">Reference proteome</keyword>
<dbReference type="SUPFAM" id="SSF51905">
    <property type="entry name" value="FAD/NAD(P)-binding domain"/>
    <property type="match status" value="1"/>
</dbReference>
<dbReference type="InterPro" id="IPR002938">
    <property type="entry name" value="FAD-bd"/>
</dbReference>
<dbReference type="Pfam" id="PF01494">
    <property type="entry name" value="FAD_binding_3"/>
    <property type="match status" value="1"/>
</dbReference>
<feature type="domain" description="FAD-binding" evidence="4">
    <location>
        <begin position="3"/>
        <end position="343"/>
    </location>
</feature>
<protein>
    <submittedName>
        <fullName evidence="5">FAD-dependent oxidoreductase</fullName>
    </submittedName>
</protein>
<proteinExistence type="predicted"/>
<comment type="cofactor">
    <cofactor evidence="1">
        <name>FAD</name>
        <dbReference type="ChEBI" id="CHEBI:57692"/>
    </cofactor>
</comment>
<evidence type="ECO:0000313" key="5">
    <source>
        <dbReference type="EMBL" id="ROL75664.1"/>
    </source>
</evidence>
<dbReference type="STRING" id="1292031.GCA_000425805_00356"/>
<reference evidence="5 6" key="1">
    <citation type="submission" date="2016-10" db="EMBL/GenBank/DDBJ databases">
        <title>Comparative genome analysis of multiple Pseudomonas spp. focuses on biocontrol and plant growth promoting traits.</title>
        <authorList>
            <person name="Tao X.-Y."/>
            <person name="Taylor C.G."/>
        </authorList>
    </citation>
    <scope>NUCLEOTIDE SEQUENCE [LARGE SCALE GENOMIC DNA]</scope>
    <source>
        <strain evidence="5 6">15D11</strain>
    </source>
</reference>
<evidence type="ECO:0000256" key="2">
    <source>
        <dbReference type="ARBA" id="ARBA00022630"/>
    </source>
</evidence>
<evidence type="ECO:0000259" key="4">
    <source>
        <dbReference type="Pfam" id="PF01494"/>
    </source>
</evidence>
<dbReference type="Proteomes" id="UP000285286">
    <property type="component" value="Unassembled WGS sequence"/>
</dbReference>
<dbReference type="PANTHER" id="PTHR43004:SF19">
    <property type="entry name" value="BINDING MONOOXYGENASE, PUTATIVE (JCVI)-RELATED"/>
    <property type="match status" value="1"/>
</dbReference>
<dbReference type="GO" id="GO:0071949">
    <property type="term" value="F:FAD binding"/>
    <property type="evidence" value="ECO:0007669"/>
    <property type="project" value="InterPro"/>
</dbReference>
<dbReference type="PANTHER" id="PTHR43004">
    <property type="entry name" value="TRK SYSTEM POTASSIUM UPTAKE PROTEIN"/>
    <property type="match status" value="1"/>
</dbReference>
<dbReference type="GO" id="GO:0016709">
    <property type="term" value="F:oxidoreductase activity, acting on paired donors, with incorporation or reduction of molecular oxygen, NAD(P)H as one donor, and incorporation of one atom of oxygen"/>
    <property type="evidence" value="ECO:0007669"/>
    <property type="project" value="UniProtKB-ARBA"/>
</dbReference>
<dbReference type="InterPro" id="IPR036188">
    <property type="entry name" value="FAD/NAD-bd_sf"/>
</dbReference>
<dbReference type="AlphaFoldDB" id="A0A423DUE8"/>
<dbReference type="Gene3D" id="3.30.70.2450">
    <property type="match status" value="1"/>
</dbReference>
<dbReference type="PRINTS" id="PR00420">
    <property type="entry name" value="RNGMNOXGNASE"/>
</dbReference>
<name>A0A423DUE8_9PSED</name>
<organism evidence="5 6">
    <name type="scientific">Pseudomonas vranovensis</name>
    <dbReference type="NCBI Taxonomy" id="321661"/>
    <lineage>
        <taxon>Bacteria</taxon>
        <taxon>Pseudomonadati</taxon>
        <taxon>Pseudomonadota</taxon>
        <taxon>Gammaproteobacteria</taxon>
        <taxon>Pseudomonadales</taxon>
        <taxon>Pseudomonadaceae</taxon>
        <taxon>Pseudomonas</taxon>
    </lineage>
</organism>
<keyword evidence="2" id="KW-0285">Flavoprotein</keyword>
<dbReference type="RefSeq" id="WP_123565624.1">
    <property type="nucleotide sequence ID" value="NZ_MOAM01000015.1"/>
</dbReference>
<comment type="caution">
    <text evidence="5">The sequence shown here is derived from an EMBL/GenBank/DDBJ whole genome shotgun (WGS) entry which is preliminary data.</text>
</comment>
<gene>
    <name evidence="5" type="ORF">BHU25_09725</name>
</gene>
<keyword evidence="3" id="KW-0274">FAD</keyword>